<evidence type="ECO:0000313" key="1">
    <source>
        <dbReference type="EMBL" id="CAB3810059.1"/>
    </source>
</evidence>
<proteinExistence type="predicted"/>
<evidence type="ECO:0000313" key="2">
    <source>
        <dbReference type="Proteomes" id="UP000494365"/>
    </source>
</evidence>
<reference evidence="1 2" key="1">
    <citation type="submission" date="2020-04" db="EMBL/GenBank/DDBJ databases">
        <authorList>
            <person name="De Canck E."/>
        </authorList>
    </citation>
    <scope>NUCLEOTIDE SEQUENCE [LARGE SCALE GENOMIC DNA]</scope>
    <source>
        <strain evidence="1 2">LMG 28614</strain>
    </source>
</reference>
<dbReference type="EMBL" id="CADIKK010000092">
    <property type="protein sequence ID" value="CAB3810059.1"/>
    <property type="molecule type" value="Genomic_DNA"/>
</dbReference>
<keyword evidence="2" id="KW-1185">Reference proteome</keyword>
<dbReference type="Proteomes" id="UP000494365">
    <property type="component" value="Unassembled WGS sequence"/>
</dbReference>
<protein>
    <submittedName>
        <fullName evidence="1">Uncharacterized protein</fullName>
    </submittedName>
</protein>
<accession>A0A6S7DJ22</accession>
<sequence length="344" mass="39042">MAEKKTDEKNPKEKKSWKDNLLSSSVPMEFEVSKLLVKHGFSTSADYSYTRHGAQGRDDFSVDLHASIYLPYRRPNEIKTEFHMLIECKHRHRSNRWLFFPDPNRGDDSPFTLGHTLRIVDDFAPVMLKDEPSIAFDNKANFCLKGVEIDLNSGAVHDAEIRRGLAQLQYALPRLVTEVIEWNMGMHPDECYPFLYCPILLTTSEILVAKTDTTIASVENAEMLTDLATPAPWVVVYCEQTQDFQRHRQTACEALAELVESGATDWIDAARKEAGVHDFALPSTACEELTGEYSRARLSKYFGHFIVCSLTHFEPLLNKLKTVASKTDKTRKNLWVNPAAATPE</sequence>
<dbReference type="RefSeq" id="WP_175153995.1">
    <property type="nucleotide sequence ID" value="NZ_CADIKK010000092.1"/>
</dbReference>
<organism evidence="1 2">
    <name type="scientific">Paraburkholderia ultramafica</name>
    <dbReference type="NCBI Taxonomy" id="1544867"/>
    <lineage>
        <taxon>Bacteria</taxon>
        <taxon>Pseudomonadati</taxon>
        <taxon>Pseudomonadota</taxon>
        <taxon>Betaproteobacteria</taxon>
        <taxon>Burkholderiales</taxon>
        <taxon>Burkholderiaceae</taxon>
        <taxon>Paraburkholderia</taxon>
    </lineage>
</organism>
<gene>
    <name evidence="1" type="ORF">LMG28614_07191</name>
</gene>
<dbReference type="AlphaFoldDB" id="A0A6S7DJ22"/>
<name>A0A6S7DJ22_9BURK</name>